<protein>
    <submittedName>
        <fullName evidence="1">Uncharacterized protein</fullName>
    </submittedName>
</protein>
<sequence length="220" mass="25576">MFASQDLTKILPAYTEECTDLPLDGTRIACKYILTDEYFKKQIENARINTRAWVMQERYMSPRGLHFGHSQLFWECREAEAAETNPFGLTLGEPGLKSQYEDVRGYLDKESPTGTYDPEPGHVEFYHLVSQYSKCAPNLSFHSDKLIAFSAILKHYCTVHNDEMVAGMRRRCLEYDLVWTRTYDSYPSRPGQVDTPYYETYIAPSWSWASVRARITSWTM</sequence>
<name>A0A428Q0G4_9HYPO</name>
<reference evidence="1 2" key="1">
    <citation type="submission" date="2017-06" db="EMBL/GenBank/DDBJ databases">
        <title>Comparative genomic analysis of Ambrosia Fusariam Clade fungi.</title>
        <authorList>
            <person name="Stajich J.E."/>
            <person name="Carrillo J."/>
            <person name="Kijimoto T."/>
            <person name="Eskalen A."/>
            <person name="O'Donnell K."/>
            <person name="Kasson M."/>
        </authorList>
    </citation>
    <scope>NUCLEOTIDE SEQUENCE [LARGE SCALE GENOMIC DNA]</scope>
    <source>
        <strain evidence="1 2">NRRL62584</strain>
    </source>
</reference>
<dbReference type="STRING" id="1325734.A0A428Q0G4"/>
<accession>A0A428Q0G4</accession>
<proteinExistence type="predicted"/>
<gene>
    <name evidence="1" type="ORF">CEP54_007581</name>
</gene>
<comment type="caution">
    <text evidence="1">The sequence shown here is derived from an EMBL/GenBank/DDBJ whole genome shotgun (WGS) entry which is preliminary data.</text>
</comment>
<dbReference type="AlphaFoldDB" id="A0A428Q0G4"/>
<keyword evidence="2" id="KW-1185">Reference proteome</keyword>
<dbReference type="EMBL" id="NKCI01000070">
    <property type="protein sequence ID" value="RSL58820.1"/>
    <property type="molecule type" value="Genomic_DNA"/>
</dbReference>
<organism evidence="1 2">
    <name type="scientific">Fusarium duplospermum</name>
    <dbReference type="NCBI Taxonomy" id="1325734"/>
    <lineage>
        <taxon>Eukaryota</taxon>
        <taxon>Fungi</taxon>
        <taxon>Dikarya</taxon>
        <taxon>Ascomycota</taxon>
        <taxon>Pezizomycotina</taxon>
        <taxon>Sordariomycetes</taxon>
        <taxon>Hypocreomycetidae</taxon>
        <taxon>Hypocreales</taxon>
        <taxon>Nectriaceae</taxon>
        <taxon>Fusarium</taxon>
        <taxon>Fusarium solani species complex</taxon>
    </lineage>
</organism>
<dbReference type="Proteomes" id="UP000288168">
    <property type="component" value="Unassembled WGS sequence"/>
</dbReference>
<dbReference type="PANTHER" id="PTHR33112:SF11">
    <property type="entry name" value="HETEROKARYON INCOMPATIBILITY DOMAIN-CONTAINING PROTEIN"/>
    <property type="match status" value="1"/>
</dbReference>
<dbReference type="OrthoDB" id="5362512at2759"/>
<evidence type="ECO:0000313" key="1">
    <source>
        <dbReference type="EMBL" id="RSL58820.1"/>
    </source>
</evidence>
<dbReference type="PANTHER" id="PTHR33112">
    <property type="entry name" value="DOMAIN PROTEIN, PUTATIVE-RELATED"/>
    <property type="match status" value="1"/>
</dbReference>
<evidence type="ECO:0000313" key="2">
    <source>
        <dbReference type="Proteomes" id="UP000288168"/>
    </source>
</evidence>